<feature type="non-terminal residue" evidence="1">
    <location>
        <position position="1"/>
    </location>
</feature>
<dbReference type="Proteomes" id="UP000027265">
    <property type="component" value="Unassembled WGS sequence"/>
</dbReference>
<keyword evidence="2" id="KW-1185">Reference proteome</keyword>
<dbReference type="HOGENOM" id="CLU_161516_0_0_1"/>
<dbReference type="AlphaFoldDB" id="A0A067PKB6"/>
<dbReference type="InParanoid" id="A0A067PKB6"/>
<name>A0A067PKB6_9AGAM</name>
<accession>A0A067PKB6</accession>
<protein>
    <submittedName>
        <fullName evidence="1">Uncharacterized protein</fullName>
    </submittedName>
</protein>
<proteinExistence type="predicted"/>
<sequence length="100" mass="11577">LDYYKIPDIMVLDLNDTYDHTVIEKDIDVADDDVMSLRDIVYFGDFHYNARIIQANGDIWFNDGILTGKNSIYEGHISTLNNTSLKYKNNKHATALIYTR</sequence>
<feature type="non-terminal residue" evidence="1">
    <location>
        <position position="100"/>
    </location>
</feature>
<reference evidence="2" key="1">
    <citation type="journal article" date="2014" name="Proc. Natl. Acad. Sci. U.S.A.">
        <title>Extensive sampling of basidiomycete genomes demonstrates inadequacy of the white-rot/brown-rot paradigm for wood decay fungi.</title>
        <authorList>
            <person name="Riley R."/>
            <person name="Salamov A.A."/>
            <person name="Brown D.W."/>
            <person name="Nagy L.G."/>
            <person name="Floudas D."/>
            <person name="Held B.W."/>
            <person name="Levasseur A."/>
            <person name="Lombard V."/>
            <person name="Morin E."/>
            <person name="Otillar R."/>
            <person name="Lindquist E.A."/>
            <person name="Sun H."/>
            <person name="LaButti K.M."/>
            <person name="Schmutz J."/>
            <person name="Jabbour D."/>
            <person name="Luo H."/>
            <person name="Baker S.E."/>
            <person name="Pisabarro A.G."/>
            <person name="Walton J.D."/>
            <person name="Blanchette R.A."/>
            <person name="Henrissat B."/>
            <person name="Martin F."/>
            <person name="Cullen D."/>
            <person name="Hibbett D.S."/>
            <person name="Grigoriev I.V."/>
        </authorList>
    </citation>
    <scope>NUCLEOTIDE SEQUENCE [LARGE SCALE GENOMIC DNA]</scope>
    <source>
        <strain evidence="2">MUCL 33604</strain>
    </source>
</reference>
<dbReference type="EMBL" id="KL197754">
    <property type="protein sequence ID" value="KDQ50896.1"/>
    <property type="molecule type" value="Genomic_DNA"/>
</dbReference>
<dbReference type="OrthoDB" id="2629491at2759"/>
<evidence type="ECO:0000313" key="2">
    <source>
        <dbReference type="Proteomes" id="UP000027265"/>
    </source>
</evidence>
<gene>
    <name evidence="1" type="ORF">JAAARDRAFT_97139</name>
</gene>
<organism evidence="1 2">
    <name type="scientific">Jaapia argillacea MUCL 33604</name>
    <dbReference type="NCBI Taxonomy" id="933084"/>
    <lineage>
        <taxon>Eukaryota</taxon>
        <taxon>Fungi</taxon>
        <taxon>Dikarya</taxon>
        <taxon>Basidiomycota</taxon>
        <taxon>Agaricomycotina</taxon>
        <taxon>Agaricomycetes</taxon>
        <taxon>Agaricomycetidae</taxon>
        <taxon>Jaapiales</taxon>
        <taxon>Jaapiaceae</taxon>
        <taxon>Jaapia</taxon>
    </lineage>
</organism>
<evidence type="ECO:0000313" key="1">
    <source>
        <dbReference type="EMBL" id="KDQ50896.1"/>
    </source>
</evidence>